<reference evidence="2" key="1">
    <citation type="submission" date="2023-07" db="EMBL/GenBank/DDBJ databases">
        <authorList>
            <consortium name="AG Swart"/>
            <person name="Singh M."/>
            <person name="Singh A."/>
            <person name="Seah K."/>
            <person name="Emmerich C."/>
        </authorList>
    </citation>
    <scope>NUCLEOTIDE SEQUENCE</scope>
    <source>
        <strain evidence="2">DP1</strain>
    </source>
</reference>
<dbReference type="GO" id="GO:0019901">
    <property type="term" value="F:protein kinase binding"/>
    <property type="evidence" value="ECO:0007669"/>
    <property type="project" value="InterPro"/>
</dbReference>
<dbReference type="EMBL" id="CAMPGE010027209">
    <property type="protein sequence ID" value="CAI2384860.1"/>
    <property type="molecule type" value="Genomic_DNA"/>
</dbReference>
<dbReference type="Proteomes" id="UP001295684">
    <property type="component" value="Unassembled WGS sequence"/>
</dbReference>
<name>A0AAD2D9U2_EUPCR</name>
<dbReference type="Pfam" id="PF08613">
    <property type="entry name" value="Cyclin"/>
    <property type="match status" value="1"/>
</dbReference>
<dbReference type="AlphaFoldDB" id="A0AAD2D9U2"/>
<feature type="region of interest" description="Disordered" evidence="1">
    <location>
        <begin position="170"/>
        <end position="204"/>
    </location>
</feature>
<dbReference type="PANTHER" id="PTHR14248">
    <property type="entry name" value="CYCLIN Y, ISOFORM A"/>
    <property type="match status" value="1"/>
</dbReference>
<keyword evidence="3" id="KW-1185">Reference proteome</keyword>
<gene>
    <name evidence="2" type="ORF">ECRASSUSDP1_LOCUS26400</name>
</gene>
<protein>
    <recommendedName>
        <fullName evidence="4">Cyclin N-terminal domain-containing protein</fullName>
    </recommendedName>
</protein>
<evidence type="ECO:0008006" key="4">
    <source>
        <dbReference type="Google" id="ProtNLM"/>
    </source>
</evidence>
<comment type="caution">
    <text evidence="2">The sequence shown here is derived from an EMBL/GenBank/DDBJ whole genome shotgun (WGS) entry which is preliminary data.</text>
</comment>
<dbReference type="InterPro" id="IPR013922">
    <property type="entry name" value="Cyclin_PHO80-like"/>
</dbReference>
<feature type="compositionally biased region" description="Basic and acidic residues" evidence="1">
    <location>
        <begin position="170"/>
        <end position="182"/>
    </location>
</feature>
<evidence type="ECO:0000313" key="2">
    <source>
        <dbReference type="EMBL" id="CAI2384860.1"/>
    </source>
</evidence>
<accession>A0AAD2D9U2</accession>
<dbReference type="SUPFAM" id="SSF47954">
    <property type="entry name" value="Cyclin-like"/>
    <property type="match status" value="1"/>
</dbReference>
<dbReference type="InterPro" id="IPR036915">
    <property type="entry name" value="Cyclin-like_sf"/>
</dbReference>
<proteinExistence type="predicted"/>
<organism evidence="2 3">
    <name type="scientific">Euplotes crassus</name>
    <dbReference type="NCBI Taxonomy" id="5936"/>
    <lineage>
        <taxon>Eukaryota</taxon>
        <taxon>Sar</taxon>
        <taxon>Alveolata</taxon>
        <taxon>Ciliophora</taxon>
        <taxon>Intramacronucleata</taxon>
        <taxon>Spirotrichea</taxon>
        <taxon>Hypotrichia</taxon>
        <taxon>Euplotida</taxon>
        <taxon>Euplotidae</taxon>
        <taxon>Moneuplotes</taxon>
    </lineage>
</organism>
<dbReference type="CDD" id="cd20540">
    <property type="entry name" value="CYCLIN_CCNY_like"/>
    <property type="match status" value="1"/>
</dbReference>
<evidence type="ECO:0000313" key="3">
    <source>
        <dbReference type="Proteomes" id="UP001295684"/>
    </source>
</evidence>
<feature type="region of interest" description="Disordered" evidence="1">
    <location>
        <begin position="425"/>
        <end position="447"/>
    </location>
</feature>
<evidence type="ECO:0000256" key="1">
    <source>
        <dbReference type="SAM" id="MobiDB-lite"/>
    </source>
</evidence>
<sequence>MKEKLLNSMNNKFTNLNFSFKERINNHFIQHLQNNKNSKLKVDSIASKNMKNNGNTKIGLQNILKSYLGISESQNKDLKNLSKKIFPPDAFEYEELEDITNANDQSSRIDVDSKVQELLQKYSKGEEGQPKYKIQGDQLEACIGYGENKMLSKELKQAMIDIDKIRKEIESTEEPSHSKCNEDLQFSNSLEEEKQESSEDGSPMLDETTQEKLINLGQSLDSKKLTEAMGFIDLRMLLKCYAKAISKHIEFSKGYLFLTDKTKSATFQKERMQFTYDLKNMKIDLSQARKNVLNKLKNKEGVNDRPKDKRSIEELAKMNLTIQDSEFLETIPNEKENTKTIARNAKMDKQKASSEIIQTYEKSESFKTHNEKNGDTLISSFLTVCEGKGNVNCAVSSAFESSLQYSNTGVTCKNATSRIPMEIIKSEEGNTDSHSDIKPADLSDDQNDIERYEEIDVRNVGFEPSESLNKRKKQKALLSPEQIAQAHQERENEASEKESIECLMKCKELIETGHFTIDDFKENEESKDFSEGYKILNEMTEKGLKNNLENQLLKCHQNYSFDTESMMDLSMPNSSLALKEMYSNEKPSHEEIYYYCKYIVLSSRMEKEIPLVSLAYLERLCSKTGILINHWNWRKLMLISLTVASKIWDDESLENIHFPKAMPDVSLKEINNLEKLFLDLIDYDLMVRGADYAKYYFILRTISKEFEDPDYVQMDPISVEDMQLLQKNSDKAEEIFKEIYKGQDFFASI</sequence>
<feature type="compositionally biased region" description="Basic and acidic residues" evidence="1">
    <location>
        <begin position="425"/>
        <end position="441"/>
    </location>
</feature>
<dbReference type="Gene3D" id="1.10.472.10">
    <property type="entry name" value="Cyclin-like"/>
    <property type="match status" value="1"/>
</dbReference>